<dbReference type="GO" id="GO:0005351">
    <property type="term" value="F:carbohydrate:proton symporter activity"/>
    <property type="evidence" value="ECO:0007669"/>
    <property type="project" value="TreeGrafter"/>
</dbReference>
<feature type="transmembrane region" description="Helical" evidence="7">
    <location>
        <begin position="131"/>
        <end position="155"/>
    </location>
</feature>
<keyword evidence="10" id="KW-1185">Reference proteome</keyword>
<gene>
    <name evidence="9" type="ORF">CLAFUR5_03743</name>
</gene>
<protein>
    <submittedName>
        <fullName evidence="9">Lactose permease</fullName>
    </submittedName>
</protein>
<feature type="domain" description="Major facilitator superfamily (MFS) profile" evidence="8">
    <location>
        <begin position="40"/>
        <end position="476"/>
    </location>
</feature>
<dbReference type="SUPFAM" id="SSF103473">
    <property type="entry name" value="MFS general substrate transporter"/>
    <property type="match status" value="1"/>
</dbReference>
<feature type="transmembrane region" description="Helical" evidence="7">
    <location>
        <begin position="325"/>
        <end position="346"/>
    </location>
</feature>
<keyword evidence="5 7" id="KW-1133">Transmembrane helix</keyword>
<dbReference type="KEGG" id="ffu:CLAFUR5_03743"/>
<feature type="transmembrane region" description="Helical" evidence="7">
    <location>
        <begin position="388"/>
        <end position="412"/>
    </location>
</feature>
<comment type="subcellular location">
    <subcellularLocation>
        <location evidence="1">Membrane</location>
        <topology evidence="1">Multi-pass membrane protein</topology>
    </subcellularLocation>
</comment>
<dbReference type="PANTHER" id="PTHR48022:SF3">
    <property type="entry name" value="HEXOSE TRANSPORTER PROTEIN (AFU_ORTHOLOGUE AFUA_8G04480)-RELATED"/>
    <property type="match status" value="1"/>
</dbReference>
<sequence>MTMGATKPRSKAIGDELQAVLPNDGRPWYTKAHLIKLNWVILSLMLFSSANGYDGSLMNGLQALDRWNDFMDTPTGAWLGFMGAIYWVGNGICYAMSAWVANKYGRKPGIYLGYIFLVLGVAITAGDRDYYFVLMRFFVGCASAWFSGPVIALINEIAYPPHRGVSNALYNCGWYVGGTIGAFVTFGTRNHESDWSWRIPTYLQILLQIVALPGLIFAPESPRWLVSKDRNEEARRMLEIAHDGVNNPALINYEMIEITATLQAERQAATSASYAEMITTKGNRHRLFISITIGLFSQWVGQGVISYYLPLVLNTVGVTSTRDQTLISACLQVWNLIWSVAAAVLVDVLGRRFLFLSSAAIMLLGYVITTALSGSFEESGNSGTGLAVIPFLFIFFAGYDISLTPLVTAYPCEIWPYRLRSRGLTVMGISVVVGIVFNTFVNPIALDNIGWKYYIVFMVIIVLYGITAFFTYPETRGHSLEQIAHIFDGDDAAAPPPEVIAEETAERGRSVTGSEKVALQHVEKA</sequence>
<dbReference type="InterPro" id="IPR050360">
    <property type="entry name" value="MFS_Sugar_Transporters"/>
</dbReference>
<feature type="transmembrane region" description="Helical" evidence="7">
    <location>
        <begin position="77"/>
        <end position="101"/>
    </location>
</feature>
<feature type="transmembrane region" description="Helical" evidence="7">
    <location>
        <begin position="199"/>
        <end position="218"/>
    </location>
</feature>
<evidence type="ECO:0000256" key="4">
    <source>
        <dbReference type="ARBA" id="ARBA00022692"/>
    </source>
</evidence>
<keyword evidence="4 7" id="KW-0812">Transmembrane</keyword>
<dbReference type="InterPro" id="IPR005829">
    <property type="entry name" value="Sugar_transporter_CS"/>
</dbReference>
<organism evidence="9 10">
    <name type="scientific">Passalora fulva</name>
    <name type="common">Tomato leaf mold</name>
    <name type="synonym">Cladosporium fulvum</name>
    <dbReference type="NCBI Taxonomy" id="5499"/>
    <lineage>
        <taxon>Eukaryota</taxon>
        <taxon>Fungi</taxon>
        <taxon>Dikarya</taxon>
        <taxon>Ascomycota</taxon>
        <taxon>Pezizomycotina</taxon>
        <taxon>Dothideomycetes</taxon>
        <taxon>Dothideomycetidae</taxon>
        <taxon>Mycosphaerellales</taxon>
        <taxon>Mycosphaerellaceae</taxon>
        <taxon>Fulvia</taxon>
    </lineage>
</organism>
<feature type="transmembrane region" description="Helical" evidence="7">
    <location>
        <begin position="287"/>
        <end position="305"/>
    </location>
</feature>
<dbReference type="Proteomes" id="UP000756132">
    <property type="component" value="Chromosome 2"/>
</dbReference>
<feature type="transmembrane region" description="Helical" evidence="7">
    <location>
        <begin position="451"/>
        <end position="472"/>
    </location>
</feature>
<dbReference type="PROSITE" id="PS00216">
    <property type="entry name" value="SUGAR_TRANSPORT_1"/>
    <property type="match status" value="1"/>
</dbReference>
<dbReference type="GO" id="GO:0016020">
    <property type="term" value="C:membrane"/>
    <property type="evidence" value="ECO:0007669"/>
    <property type="project" value="UniProtKB-SubCell"/>
</dbReference>
<dbReference type="GeneID" id="71983621"/>
<feature type="transmembrane region" description="Helical" evidence="7">
    <location>
        <begin position="424"/>
        <end position="445"/>
    </location>
</feature>
<dbReference type="InterPro" id="IPR005828">
    <property type="entry name" value="MFS_sugar_transport-like"/>
</dbReference>
<evidence type="ECO:0000313" key="9">
    <source>
        <dbReference type="EMBL" id="UJO13482.1"/>
    </source>
</evidence>
<dbReference type="PANTHER" id="PTHR48022">
    <property type="entry name" value="PLASTIDIC GLUCOSE TRANSPORTER 4"/>
    <property type="match status" value="1"/>
</dbReference>
<evidence type="ECO:0000313" key="10">
    <source>
        <dbReference type="Proteomes" id="UP000756132"/>
    </source>
</evidence>
<dbReference type="EMBL" id="CP090164">
    <property type="protein sequence ID" value="UJO13482.1"/>
    <property type="molecule type" value="Genomic_DNA"/>
</dbReference>
<dbReference type="OrthoDB" id="6133115at2759"/>
<evidence type="ECO:0000256" key="3">
    <source>
        <dbReference type="ARBA" id="ARBA00022448"/>
    </source>
</evidence>
<keyword evidence="3" id="KW-0813">Transport</keyword>
<feature type="transmembrane region" description="Helical" evidence="7">
    <location>
        <begin position="167"/>
        <end position="187"/>
    </location>
</feature>
<reference evidence="9" key="2">
    <citation type="journal article" date="2022" name="Microb. Genom.">
        <title>A chromosome-scale genome assembly of the tomato pathogen Cladosporium fulvum reveals a compartmentalized genome architecture and the presence of a dispensable chromosome.</title>
        <authorList>
            <person name="Zaccaron A.Z."/>
            <person name="Chen L.H."/>
            <person name="Samaras A."/>
            <person name="Stergiopoulos I."/>
        </authorList>
    </citation>
    <scope>NUCLEOTIDE SEQUENCE</scope>
    <source>
        <strain evidence="9">Race5_Kim</strain>
    </source>
</reference>
<evidence type="ECO:0000256" key="2">
    <source>
        <dbReference type="ARBA" id="ARBA00010992"/>
    </source>
</evidence>
<accession>A0A9Q8L9W8</accession>
<evidence type="ECO:0000259" key="8">
    <source>
        <dbReference type="PROSITE" id="PS50850"/>
    </source>
</evidence>
<dbReference type="PROSITE" id="PS50850">
    <property type="entry name" value="MFS"/>
    <property type="match status" value="1"/>
</dbReference>
<dbReference type="InterPro" id="IPR036259">
    <property type="entry name" value="MFS_trans_sf"/>
</dbReference>
<feature type="transmembrane region" description="Helical" evidence="7">
    <location>
        <begin position="108"/>
        <end position="125"/>
    </location>
</feature>
<evidence type="ECO:0000256" key="7">
    <source>
        <dbReference type="SAM" id="Phobius"/>
    </source>
</evidence>
<evidence type="ECO:0000256" key="5">
    <source>
        <dbReference type="ARBA" id="ARBA00022989"/>
    </source>
</evidence>
<feature type="transmembrane region" description="Helical" evidence="7">
    <location>
        <begin position="353"/>
        <end position="376"/>
    </location>
</feature>
<proteinExistence type="inferred from homology"/>
<dbReference type="Gene3D" id="1.20.1250.20">
    <property type="entry name" value="MFS general substrate transporter like domains"/>
    <property type="match status" value="1"/>
</dbReference>
<name>A0A9Q8L9W8_PASFU</name>
<evidence type="ECO:0000256" key="1">
    <source>
        <dbReference type="ARBA" id="ARBA00004141"/>
    </source>
</evidence>
<comment type="similarity">
    <text evidence="2">Belongs to the major facilitator superfamily. Sugar transporter (TC 2.A.1.1) family.</text>
</comment>
<dbReference type="RefSeq" id="XP_047757848.1">
    <property type="nucleotide sequence ID" value="XM_047902891.1"/>
</dbReference>
<feature type="transmembrane region" description="Helical" evidence="7">
    <location>
        <begin position="34"/>
        <end position="53"/>
    </location>
</feature>
<keyword evidence="6 7" id="KW-0472">Membrane</keyword>
<evidence type="ECO:0000256" key="6">
    <source>
        <dbReference type="ARBA" id="ARBA00023136"/>
    </source>
</evidence>
<dbReference type="AlphaFoldDB" id="A0A9Q8L9W8"/>
<dbReference type="FunFam" id="1.20.1250.20:FF:000134">
    <property type="entry name" value="MFS sugar transporter protein"/>
    <property type="match status" value="1"/>
</dbReference>
<dbReference type="InterPro" id="IPR020846">
    <property type="entry name" value="MFS_dom"/>
</dbReference>
<reference evidence="9" key="1">
    <citation type="submission" date="2021-12" db="EMBL/GenBank/DDBJ databases">
        <authorList>
            <person name="Zaccaron A."/>
            <person name="Stergiopoulos I."/>
        </authorList>
    </citation>
    <scope>NUCLEOTIDE SEQUENCE</scope>
    <source>
        <strain evidence="9">Race5_Kim</strain>
    </source>
</reference>
<dbReference type="Pfam" id="PF00083">
    <property type="entry name" value="Sugar_tr"/>
    <property type="match status" value="1"/>
</dbReference>